<dbReference type="EMBL" id="CP003466">
    <property type="protein sequence ID" value="AFT72257.1"/>
    <property type="molecule type" value="Genomic_DNA"/>
</dbReference>
<evidence type="ECO:0000313" key="8">
    <source>
        <dbReference type="EMBL" id="AFT72257.1"/>
    </source>
</evidence>
<proteinExistence type="predicted"/>
<dbReference type="GO" id="GO:0045892">
    <property type="term" value="P:negative regulation of DNA-templated transcription"/>
    <property type="evidence" value="ECO:0007669"/>
    <property type="project" value="TreeGrafter"/>
</dbReference>
<dbReference type="InterPro" id="IPR014757">
    <property type="entry name" value="Tscrpt_reg_IclR_C"/>
</dbReference>
<dbReference type="PANTHER" id="PTHR30136:SF24">
    <property type="entry name" value="HTH-TYPE TRANSCRIPTIONAL REPRESSOR ALLR"/>
    <property type="match status" value="1"/>
</dbReference>
<dbReference type="PANTHER" id="PTHR30136">
    <property type="entry name" value="HELIX-TURN-HELIX TRANSCRIPTIONAL REGULATOR, ICLR FAMILY"/>
    <property type="match status" value="1"/>
</dbReference>
<dbReference type="Proteomes" id="UP000006286">
    <property type="component" value="Chromosome"/>
</dbReference>
<evidence type="ECO:0000259" key="6">
    <source>
        <dbReference type="PROSITE" id="PS51077"/>
    </source>
</evidence>
<dbReference type="GO" id="GO:0003677">
    <property type="term" value="F:DNA binding"/>
    <property type="evidence" value="ECO:0007669"/>
    <property type="project" value="UniProtKB-KW"/>
</dbReference>
<keyword evidence="9" id="KW-1185">Reference proteome</keyword>
<keyword evidence="2" id="KW-0238">DNA-binding</keyword>
<dbReference type="InterPro" id="IPR005471">
    <property type="entry name" value="Tscrpt_reg_IclR_N"/>
</dbReference>
<reference evidence="8 9" key="1">
    <citation type="journal article" date="2012" name="J. Bacteriol.">
        <title>Complete genome sequence of Alcanivorax dieselolei type strain B5.</title>
        <authorList>
            <person name="Lai Q."/>
            <person name="Li W."/>
            <person name="Shao Z."/>
        </authorList>
    </citation>
    <scope>NUCLEOTIDE SEQUENCE [LARGE SCALE GENOMIC DNA]</scope>
    <source>
        <strain evidence="9">DSM 16502 / CGMCC 1.3690 / B-5</strain>
    </source>
</reference>
<evidence type="ECO:0000256" key="2">
    <source>
        <dbReference type="ARBA" id="ARBA00023125"/>
    </source>
</evidence>
<dbReference type="Gene3D" id="3.30.450.40">
    <property type="match status" value="1"/>
</dbReference>
<feature type="domain" description="HTH iclR-type" evidence="6">
    <location>
        <begin position="16"/>
        <end position="76"/>
    </location>
</feature>
<dbReference type="eggNOG" id="COG1414">
    <property type="taxonomic scope" value="Bacteria"/>
</dbReference>
<dbReference type="InterPro" id="IPR036388">
    <property type="entry name" value="WH-like_DNA-bd_sf"/>
</dbReference>
<evidence type="ECO:0000313" key="9">
    <source>
        <dbReference type="Proteomes" id="UP000006286"/>
    </source>
</evidence>
<gene>
    <name evidence="8" type="ordered locus">B5T_03996</name>
</gene>
<dbReference type="PATRIC" id="fig|930169.3.peg.3956"/>
<dbReference type="Gene3D" id="1.10.10.10">
    <property type="entry name" value="Winged helix-like DNA-binding domain superfamily/Winged helix DNA-binding domain"/>
    <property type="match status" value="1"/>
</dbReference>
<sequence length="257" mass="27938">MNGTEEMSGKTSKRRVPAIDRAVRILDFVAASGRVPGVSELARTLQLPKSSVHGICETLVELGLLQSSTDGFEPGGRSLLWSSAFLDRMDIVREFENLLSQDRRLDDFTVTLSTMADGDVVYLACRNATKPLGFTFQIGMRLPAIYTATGKAMLAAMPKAARQRIVTEYWAAPLTDNAVKDASSFEEEAVRWRGLGYALDRGEIREGMVCLGAAIMDIQGQPAAGIAISMTSAEAKKDKIKRYGAIISELAAKLVCR</sequence>
<organism evidence="8 9">
    <name type="scientific">Alcanivorax dieselolei (strain DSM 16502 / CGMCC 1.3690 / MCCC 1A00001 / B-5)</name>
    <name type="common">Alloalcanivorax dieselolei</name>
    <dbReference type="NCBI Taxonomy" id="930169"/>
    <lineage>
        <taxon>Bacteria</taxon>
        <taxon>Pseudomonadati</taxon>
        <taxon>Pseudomonadota</taxon>
        <taxon>Gammaproteobacteria</taxon>
        <taxon>Oceanospirillales</taxon>
        <taxon>Alcanivoracaceae</taxon>
        <taxon>Alloalcanivorax</taxon>
    </lineage>
</organism>
<dbReference type="InterPro" id="IPR050707">
    <property type="entry name" value="HTH_MetabolicPath_Reg"/>
</dbReference>
<dbReference type="Pfam" id="PF09339">
    <property type="entry name" value="HTH_IclR"/>
    <property type="match status" value="1"/>
</dbReference>
<dbReference type="PROSITE" id="PS51077">
    <property type="entry name" value="HTH_ICLR"/>
    <property type="match status" value="1"/>
</dbReference>
<dbReference type="InterPro" id="IPR036390">
    <property type="entry name" value="WH_DNA-bd_sf"/>
</dbReference>
<dbReference type="AlphaFoldDB" id="K0CKM1"/>
<dbReference type="OrthoDB" id="9807558at2"/>
<dbReference type="Pfam" id="PF01614">
    <property type="entry name" value="IclR_C"/>
    <property type="match status" value="1"/>
</dbReference>
<evidence type="ECO:0000259" key="7">
    <source>
        <dbReference type="PROSITE" id="PS51078"/>
    </source>
</evidence>
<dbReference type="InterPro" id="IPR029016">
    <property type="entry name" value="GAF-like_dom_sf"/>
</dbReference>
<dbReference type="PROSITE" id="PS51078">
    <property type="entry name" value="ICLR_ED"/>
    <property type="match status" value="1"/>
</dbReference>
<name>K0CKM1_ALCDB</name>
<accession>K0CKM1</accession>
<dbReference type="SMART" id="SM00346">
    <property type="entry name" value="HTH_ICLR"/>
    <property type="match status" value="1"/>
</dbReference>
<protein>
    <recommendedName>
        <fullName evidence="4">HTH-type transcriptional repressor AllR</fullName>
    </recommendedName>
    <alternativeName>
        <fullName evidence="5">Negative regulator of allantoin and glyoxylate utilization operons</fullName>
    </alternativeName>
</protein>
<evidence type="ECO:0000256" key="5">
    <source>
        <dbReference type="ARBA" id="ARBA00042627"/>
    </source>
</evidence>
<keyword evidence="1" id="KW-0805">Transcription regulation</keyword>
<feature type="domain" description="IclR-ED" evidence="7">
    <location>
        <begin position="77"/>
        <end position="257"/>
    </location>
</feature>
<evidence type="ECO:0000256" key="1">
    <source>
        <dbReference type="ARBA" id="ARBA00023015"/>
    </source>
</evidence>
<evidence type="ECO:0000256" key="4">
    <source>
        <dbReference type="ARBA" id="ARBA00040379"/>
    </source>
</evidence>
<dbReference type="GO" id="GO:0003700">
    <property type="term" value="F:DNA-binding transcription factor activity"/>
    <property type="evidence" value="ECO:0007669"/>
    <property type="project" value="TreeGrafter"/>
</dbReference>
<dbReference type="SUPFAM" id="SSF55781">
    <property type="entry name" value="GAF domain-like"/>
    <property type="match status" value="1"/>
</dbReference>
<dbReference type="STRING" id="930169.B5T_03996"/>
<dbReference type="KEGG" id="adi:B5T_03996"/>
<dbReference type="HOGENOM" id="CLU_062618_6_3_6"/>
<evidence type="ECO:0000256" key="3">
    <source>
        <dbReference type="ARBA" id="ARBA00023163"/>
    </source>
</evidence>
<dbReference type="SUPFAM" id="SSF46785">
    <property type="entry name" value="Winged helix' DNA-binding domain"/>
    <property type="match status" value="1"/>
</dbReference>
<keyword evidence="3" id="KW-0804">Transcription</keyword>